<keyword evidence="3" id="KW-1185">Reference proteome</keyword>
<proteinExistence type="predicted"/>
<sequence>MSLAAAQFVSSTALGTRIVVRTRIEGGVTDAVGYLRAVTETGCTVETKRGLVTLALADIVAAKQVPPPPAPRAPRHPLAD</sequence>
<name>A0A4R8XKB4_9MICO</name>
<evidence type="ECO:0000259" key="1">
    <source>
        <dbReference type="Pfam" id="PF24551"/>
    </source>
</evidence>
<feature type="domain" description="Histone acetyltransferase Rv0428c-like SH3" evidence="1">
    <location>
        <begin position="13"/>
        <end position="63"/>
    </location>
</feature>
<dbReference type="InterPro" id="IPR056934">
    <property type="entry name" value="SH3_Rv0428c"/>
</dbReference>
<dbReference type="EMBL" id="SOGN01000054">
    <property type="protein sequence ID" value="TFC77634.1"/>
    <property type="molecule type" value="Genomic_DNA"/>
</dbReference>
<dbReference type="Proteomes" id="UP000298433">
    <property type="component" value="Unassembled WGS sequence"/>
</dbReference>
<reference evidence="2 3" key="1">
    <citation type="submission" date="2019-03" db="EMBL/GenBank/DDBJ databases">
        <title>Genomics of glacier-inhabiting Cryobacterium strains.</title>
        <authorList>
            <person name="Liu Q."/>
            <person name="Xin Y.-H."/>
        </authorList>
    </citation>
    <scope>NUCLEOTIDE SEQUENCE [LARGE SCALE GENOMIC DNA]</scope>
    <source>
        <strain evidence="2 3">TMT2-48-2</strain>
    </source>
</reference>
<evidence type="ECO:0000313" key="3">
    <source>
        <dbReference type="Proteomes" id="UP000298433"/>
    </source>
</evidence>
<dbReference type="RefSeq" id="WP_134370864.1">
    <property type="nucleotide sequence ID" value="NZ_SOGN01000054.1"/>
</dbReference>
<evidence type="ECO:0000313" key="2">
    <source>
        <dbReference type="EMBL" id="TFC77634.1"/>
    </source>
</evidence>
<dbReference type="OrthoDB" id="3631934at2"/>
<comment type="caution">
    <text evidence="2">The sequence shown here is derived from an EMBL/GenBank/DDBJ whole genome shotgun (WGS) entry which is preliminary data.</text>
</comment>
<dbReference type="AlphaFoldDB" id="A0A4R8XKB4"/>
<accession>A0A4R8XKB4</accession>
<organism evidence="2 3">
    <name type="scientific">Cryobacterium cheniae</name>
    <dbReference type="NCBI Taxonomy" id="1259262"/>
    <lineage>
        <taxon>Bacteria</taxon>
        <taxon>Bacillati</taxon>
        <taxon>Actinomycetota</taxon>
        <taxon>Actinomycetes</taxon>
        <taxon>Micrococcales</taxon>
        <taxon>Microbacteriaceae</taxon>
        <taxon>Cryobacterium</taxon>
    </lineage>
</organism>
<gene>
    <name evidence="2" type="ORF">E3T23_13030</name>
</gene>
<protein>
    <submittedName>
        <fullName evidence="2">Ferrous iron transport protein A</fullName>
    </submittedName>
</protein>
<dbReference type="Pfam" id="PF24551">
    <property type="entry name" value="SH3_Rv0428c"/>
    <property type="match status" value="1"/>
</dbReference>